<dbReference type="GO" id="GO:0033038">
    <property type="term" value="F:bitter taste receptor activity"/>
    <property type="evidence" value="ECO:0007669"/>
    <property type="project" value="InterPro"/>
</dbReference>
<feature type="region of interest" description="Disordered" evidence="14">
    <location>
        <begin position="1"/>
        <end position="23"/>
    </location>
</feature>
<evidence type="ECO:0000256" key="7">
    <source>
        <dbReference type="ARBA" id="ARBA00023040"/>
    </source>
</evidence>
<feature type="transmembrane region" description="Helical" evidence="15">
    <location>
        <begin position="99"/>
        <end position="118"/>
    </location>
</feature>
<evidence type="ECO:0000256" key="9">
    <source>
        <dbReference type="ARBA" id="ARBA00023170"/>
    </source>
</evidence>
<evidence type="ECO:0000256" key="13">
    <source>
        <dbReference type="RuleBase" id="RU004424"/>
    </source>
</evidence>
<feature type="transmembrane region" description="Helical" evidence="15">
    <location>
        <begin position="239"/>
        <end position="262"/>
    </location>
</feature>
<keyword evidence="4 13" id="KW-0716">Sensory transduction</keyword>
<dbReference type="Gene3D" id="1.20.1070.10">
    <property type="entry name" value="Rhodopsin 7-helix transmembrane proteins"/>
    <property type="match status" value="1"/>
</dbReference>
<evidence type="ECO:0000256" key="10">
    <source>
        <dbReference type="ARBA" id="ARBA00023180"/>
    </source>
</evidence>
<evidence type="ECO:0000256" key="14">
    <source>
        <dbReference type="SAM" id="MobiDB-lite"/>
    </source>
</evidence>
<keyword evidence="10" id="KW-0325">Glycoprotein</keyword>
<protein>
    <recommendedName>
        <fullName evidence="13">Taste receptor type 2</fullName>
    </recommendedName>
</protein>
<dbReference type="SUPFAM" id="SSF81321">
    <property type="entry name" value="Family A G protein-coupled receptor-like"/>
    <property type="match status" value="1"/>
</dbReference>
<keyword evidence="11 13" id="KW-0807">Transducer</keyword>
<dbReference type="PANTHER" id="PTHR11394:SF142">
    <property type="entry name" value="TASTE RECEPTOR TYPE 2 MEMBER 39"/>
    <property type="match status" value="1"/>
</dbReference>
<keyword evidence="7 13" id="KW-0297">G-protein coupled receptor</keyword>
<feature type="transmembrane region" description="Helical" evidence="15">
    <location>
        <begin position="139"/>
        <end position="159"/>
    </location>
</feature>
<dbReference type="PANTHER" id="PTHR11394">
    <property type="entry name" value="TASTE RECEPTOR TYPE 2"/>
    <property type="match status" value="1"/>
</dbReference>
<dbReference type="Pfam" id="PF05296">
    <property type="entry name" value="TAS2R"/>
    <property type="match status" value="1"/>
</dbReference>
<reference evidence="16" key="1">
    <citation type="submission" date="2023-09" db="UniProtKB">
        <authorList>
            <consortium name="Ensembl"/>
        </authorList>
    </citation>
    <scope>IDENTIFICATION</scope>
</reference>
<evidence type="ECO:0000256" key="4">
    <source>
        <dbReference type="ARBA" id="ARBA00022606"/>
    </source>
</evidence>
<dbReference type="FunFam" id="1.20.1070.10:FF:000055">
    <property type="entry name" value="Taste receptor type 2"/>
    <property type="match status" value="1"/>
</dbReference>
<name>A0A8C0WNR8_CASCN</name>
<keyword evidence="6 15" id="KW-1133">Transmembrane helix</keyword>
<keyword evidence="5 13" id="KW-0812">Transmembrane</keyword>
<feature type="transmembrane region" description="Helical" evidence="15">
    <location>
        <begin position="66"/>
        <end position="87"/>
    </location>
</feature>
<keyword evidence="3 13" id="KW-0919">Taste</keyword>
<evidence type="ECO:0000256" key="12">
    <source>
        <dbReference type="RuleBase" id="RU004423"/>
    </source>
</evidence>
<evidence type="ECO:0000256" key="8">
    <source>
        <dbReference type="ARBA" id="ARBA00023136"/>
    </source>
</evidence>
<sequence length="322" mass="37078">MLGDKTFPLNSKEKQQLRMPESSNSPEIKLSQFVILLIFTIICIESITGIITNGGRILLFLSVSRIGLQSFMIVEMIVTTVLPVFYFKDVLYDTFRVSFLFLNYCSLWFAAWLSFFYFTRAANFSNPLFLKLKWSFSGWMPWFLWLSVFISFSSSMLFFKNTYTVYTNNSFPICSLNSTKKMYFRKTNVINVAFFFSLRILVPLIMLIVAATLLIISLKRHTLHMKSSATGSRDPSMGAYMGAIKATSYFLVLYIFSAIALLLSVSNGFDLHGFWNILSCIILAAYPASHSILVIQDNPGLRRTWKHLQSQIHLYPREKKLR</sequence>
<dbReference type="GO" id="GO:0004930">
    <property type="term" value="F:G protein-coupled receptor activity"/>
    <property type="evidence" value="ECO:0007669"/>
    <property type="project" value="UniProtKB-KW"/>
</dbReference>
<comment type="similarity">
    <text evidence="2 12">Belongs to the G-protein coupled receptor T2R family.</text>
</comment>
<evidence type="ECO:0000256" key="1">
    <source>
        <dbReference type="ARBA" id="ARBA00004141"/>
    </source>
</evidence>
<keyword evidence="8 13" id="KW-0472">Membrane</keyword>
<evidence type="ECO:0000256" key="11">
    <source>
        <dbReference type="ARBA" id="ARBA00023224"/>
    </source>
</evidence>
<proteinExistence type="inferred from homology"/>
<evidence type="ECO:0000256" key="15">
    <source>
        <dbReference type="SAM" id="Phobius"/>
    </source>
</evidence>
<evidence type="ECO:0000256" key="6">
    <source>
        <dbReference type="ARBA" id="ARBA00022989"/>
    </source>
</evidence>
<feature type="transmembrane region" description="Helical" evidence="15">
    <location>
        <begin position="192"/>
        <end position="218"/>
    </location>
</feature>
<dbReference type="InterPro" id="IPR007960">
    <property type="entry name" value="TAS2R"/>
</dbReference>
<comment type="subcellular location">
    <subcellularLocation>
        <location evidence="1 13">Membrane</location>
        <topology evidence="1 13">Multi-pass membrane protein</topology>
    </subcellularLocation>
</comment>
<evidence type="ECO:0000313" key="16">
    <source>
        <dbReference type="Ensembl" id="ENSCCNP00000014104.1"/>
    </source>
</evidence>
<evidence type="ECO:0000256" key="5">
    <source>
        <dbReference type="ARBA" id="ARBA00022692"/>
    </source>
</evidence>
<dbReference type="AlphaFoldDB" id="A0A8C0WNR8"/>
<feature type="transmembrane region" description="Helical" evidence="15">
    <location>
        <begin position="33"/>
        <end position="54"/>
    </location>
</feature>
<feature type="transmembrane region" description="Helical" evidence="15">
    <location>
        <begin position="274"/>
        <end position="295"/>
    </location>
</feature>
<evidence type="ECO:0000256" key="3">
    <source>
        <dbReference type="ARBA" id="ARBA00022480"/>
    </source>
</evidence>
<accession>A0A8C0WNR8</accession>
<dbReference type="Ensembl" id="ENSCCNT00000018499.1">
    <property type="protein sequence ID" value="ENSCCNP00000014104.1"/>
    <property type="gene ID" value="ENSCCNG00000014609.1"/>
</dbReference>
<organism evidence="16">
    <name type="scientific">Castor canadensis</name>
    <name type="common">American beaver</name>
    <dbReference type="NCBI Taxonomy" id="51338"/>
    <lineage>
        <taxon>Eukaryota</taxon>
        <taxon>Metazoa</taxon>
        <taxon>Chordata</taxon>
        <taxon>Craniata</taxon>
        <taxon>Vertebrata</taxon>
        <taxon>Euteleostomi</taxon>
        <taxon>Mammalia</taxon>
        <taxon>Eutheria</taxon>
        <taxon>Euarchontoglires</taxon>
        <taxon>Glires</taxon>
        <taxon>Rodentia</taxon>
        <taxon>Castorimorpha</taxon>
        <taxon>Castoridae</taxon>
        <taxon>Castor</taxon>
    </lineage>
</organism>
<evidence type="ECO:0000256" key="2">
    <source>
        <dbReference type="ARBA" id="ARBA00007376"/>
    </source>
</evidence>
<dbReference type="GO" id="GO:0016020">
    <property type="term" value="C:membrane"/>
    <property type="evidence" value="ECO:0007669"/>
    <property type="project" value="UniProtKB-SubCell"/>
</dbReference>
<keyword evidence="9 13" id="KW-0675">Receptor</keyword>